<dbReference type="AlphaFoldDB" id="A0AAV9MRP6"/>
<dbReference type="Proteomes" id="UP001358417">
    <property type="component" value="Unassembled WGS sequence"/>
</dbReference>
<dbReference type="RefSeq" id="XP_064699911.1">
    <property type="nucleotide sequence ID" value="XM_064854985.1"/>
</dbReference>
<dbReference type="GeneID" id="89979606"/>
<evidence type="ECO:0000313" key="3">
    <source>
        <dbReference type="Proteomes" id="UP001358417"/>
    </source>
</evidence>
<evidence type="ECO:0000256" key="1">
    <source>
        <dbReference type="SAM" id="MobiDB-lite"/>
    </source>
</evidence>
<comment type="caution">
    <text evidence="2">The sequence shown here is derived from an EMBL/GenBank/DDBJ whole genome shotgun (WGS) entry which is preliminary data.</text>
</comment>
<proteinExistence type="predicted"/>
<accession>A0AAV9MRP6</accession>
<dbReference type="EMBL" id="JAVRRD010000059">
    <property type="protein sequence ID" value="KAK5043524.1"/>
    <property type="molecule type" value="Genomic_DNA"/>
</dbReference>
<reference evidence="2 3" key="1">
    <citation type="submission" date="2023-08" db="EMBL/GenBank/DDBJ databases">
        <title>Black Yeasts Isolated from many extreme environments.</title>
        <authorList>
            <person name="Coleine C."/>
            <person name="Stajich J.E."/>
            <person name="Selbmann L."/>
        </authorList>
    </citation>
    <scope>NUCLEOTIDE SEQUENCE [LARGE SCALE GENOMIC DNA]</scope>
    <source>
        <strain evidence="2 3">CCFEE 5792</strain>
    </source>
</reference>
<protein>
    <submittedName>
        <fullName evidence="2">Uncharacterized protein</fullName>
    </submittedName>
</protein>
<evidence type="ECO:0000313" key="2">
    <source>
        <dbReference type="EMBL" id="KAK5043524.1"/>
    </source>
</evidence>
<feature type="region of interest" description="Disordered" evidence="1">
    <location>
        <begin position="258"/>
        <end position="295"/>
    </location>
</feature>
<keyword evidence="3" id="KW-1185">Reference proteome</keyword>
<sequence>MHNYELLDDEFCTPSRCRISSHADTESQVPTVKSHYVVERPEDGSFRVKGRGSGLLAWHLLNRVDRIVMSGQEYAAGVYAYVRLANPARREPALLLEVRTSETARQFALLAWLYVRFDAESLLGTSDSEWKSLEAIMPSTHLQIVDCDTLDGVLEKTSLPQWTHVLDVRVDSAALSPCSELKVSWLCAMFQVGPAARLQWMEAEHRRRWGKRHVKEVLSILEIPQARAETHKMVSAIDIVAREIVSLQPVRSVYCLTDDRQTSDRGQTSRSVQGMQAQRSPSARGRAELPDVVLR</sequence>
<feature type="compositionally biased region" description="Polar residues" evidence="1">
    <location>
        <begin position="264"/>
        <end position="281"/>
    </location>
</feature>
<gene>
    <name evidence="2" type="ORF">LTR84_011455</name>
</gene>
<name>A0AAV9MRP6_9EURO</name>
<organism evidence="2 3">
    <name type="scientific">Exophiala bonariae</name>
    <dbReference type="NCBI Taxonomy" id="1690606"/>
    <lineage>
        <taxon>Eukaryota</taxon>
        <taxon>Fungi</taxon>
        <taxon>Dikarya</taxon>
        <taxon>Ascomycota</taxon>
        <taxon>Pezizomycotina</taxon>
        <taxon>Eurotiomycetes</taxon>
        <taxon>Chaetothyriomycetidae</taxon>
        <taxon>Chaetothyriales</taxon>
        <taxon>Herpotrichiellaceae</taxon>
        <taxon>Exophiala</taxon>
    </lineage>
</organism>
<feature type="compositionally biased region" description="Basic and acidic residues" evidence="1">
    <location>
        <begin position="285"/>
        <end position="295"/>
    </location>
</feature>